<sequence length="213" mass="24732">MQRTRPLPDCHPELSVIEWPSFREYRVENWRLARDGSGNVVRGATSWGWIDLCLPLVISFIWPRFRDSTMSCAFVVLVLGFSTYCRCTQVLHGIFKKSGFCAFLIFETESVLVFPAYGIQLETHRGYPLLKPLFVSRRFIHVSLLEDFVINEGLRRLNIRYYLAAVHGSSTDKIALDVAFENILPYFPVLLEVYQGVQELMFYNHTDNRHTCI</sequence>
<accession>A0A9P7J5F2</accession>
<dbReference type="EMBL" id="JABBWE010000004">
    <property type="protein sequence ID" value="KAG1803636.1"/>
    <property type="molecule type" value="Genomic_DNA"/>
</dbReference>
<reference evidence="4" key="1">
    <citation type="journal article" date="2020" name="New Phytol.">
        <title>Comparative genomics reveals dynamic genome evolution in host specialist ectomycorrhizal fungi.</title>
        <authorList>
            <person name="Lofgren L.A."/>
            <person name="Nguyen N.H."/>
            <person name="Vilgalys R."/>
            <person name="Ruytinx J."/>
            <person name="Liao H.L."/>
            <person name="Branco S."/>
            <person name="Kuo A."/>
            <person name="LaButti K."/>
            <person name="Lipzen A."/>
            <person name="Andreopoulos W."/>
            <person name="Pangilinan J."/>
            <person name="Riley R."/>
            <person name="Hundley H."/>
            <person name="Na H."/>
            <person name="Barry K."/>
            <person name="Grigoriev I.V."/>
            <person name="Stajich J.E."/>
            <person name="Kennedy P.G."/>
        </authorList>
    </citation>
    <scope>NUCLEOTIDE SEQUENCE</scope>
    <source>
        <strain evidence="4">S12</strain>
    </source>
</reference>
<evidence type="ECO:0000313" key="4">
    <source>
        <dbReference type="EMBL" id="KAG1803636.1"/>
    </source>
</evidence>
<evidence type="ECO:0000256" key="2">
    <source>
        <dbReference type="ARBA" id="ARBA00009610"/>
    </source>
</evidence>
<dbReference type="GO" id="GO:0006506">
    <property type="term" value="P:GPI anchor biosynthetic process"/>
    <property type="evidence" value="ECO:0007669"/>
    <property type="project" value="InterPro"/>
</dbReference>
<dbReference type="InterPro" id="IPR019328">
    <property type="entry name" value="PIGH-H_dom"/>
</dbReference>
<comment type="caution">
    <text evidence="4">The sequence shown here is derived from an EMBL/GenBank/DDBJ whole genome shotgun (WGS) entry which is preliminary data.</text>
</comment>
<evidence type="ECO:0000259" key="3">
    <source>
        <dbReference type="Pfam" id="PF10181"/>
    </source>
</evidence>
<comment type="pathway">
    <text evidence="1">Glycolipid biosynthesis; glycosylphosphatidylinositol-anchor biosynthesis.</text>
</comment>
<comment type="similarity">
    <text evidence="2">Belongs to the PIGH family.</text>
</comment>
<feature type="domain" description="Phosphatidylinositol N-acetylglucosaminyltransferase subunit H conserved" evidence="3">
    <location>
        <begin position="110"/>
        <end position="180"/>
    </location>
</feature>
<name>A0A9P7J5F2_9AGAM</name>
<dbReference type="AlphaFoldDB" id="A0A9P7J5F2"/>
<dbReference type="RefSeq" id="XP_041165982.1">
    <property type="nucleotide sequence ID" value="XM_041311047.1"/>
</dbReference>
<evidence type="ECO:0000256" key="1">
    <source>
        <dbReference type="ARBA" id="ARBA00004687"/>
    </source>
</evidence>
<protein>
    <recommendedName>
        <fullName evidence="3">Phosphatidylinositol N-acetylglucosaminyltransferase subunit H conserved domain-containing protein</fullName>
    </recommendedName>
</protein>
<dbReference type="Proteomes" id="UP000719766">
    <property type="component" value="Unassembled WGS sequence"/>
</dbReference>
<proteinExistence type="inferred from homology"/>
<evidence type="ECO:0000313" key="5">
    <source>
        <dbReference type="Proteomes" id="UP000719766"/>
    </source>
</evidence>
<dbReference type="GeneID" id="64604811"/>
<dbReference type="PANTHER" id="PTHR15231:SF1">
    <property type="entry name" value="PHOSPHATIDYLINOSITOL N-ACETYLGLUCOSAMINYLTRANSFERASE SUBUNIT H"/>
    <property type="match status" value="1"/>
</dbReference>
<dbReference type="PANTHER" id="PTHR15231">
    <property type="entry name" value="PHOSPHATIDYLINOSITOL N-ACETYLGLUCOSAMINYLTRANSFERASE SUBUNIT H"/>
    <property type="match status" value="1"/>
</dbReference>
<gene>
    <name evidence="4" type="ORF">HD556DRAFT_596864</name>
</gene>
<dbReference type="InterPro" id="IPR044215">
    <property type="entry name" value="PIG-H"/>
</dbReference>
<organism evidence="4 5">
    <name type="scientific">Suillus plorans</name>
    <dbReference type="NCBI Taxonomy" id="116603"/>
    <lineage>
        <taxon>Eukaryota</taxon>
        <taxon>Fungi</taxon>
        <taxon>Dikarya</taxon>
        <taxon>Basidiomycota</taxon>
        <taxon>Agaricomycotina</taxon>
        <taxon>Agaricomycetes</taxon>
        <taxon>Agaricomycetidae</taxon>
        <taxon>Boletales</taxon>
        <taxon>Suillineae</taxon>
        <taxon>Suillaceae</taxon>
        <taxon>Suillus</taxon>
    </lineage>
</organism>
<dbReference type="Pfam" id="PF10181">
    <property type="entry name" value="PIG-H"/>
    <property type="match status" value="1"/>
</dbReference>
<keyword evidence="5" id="KW-1185">Reference proteome</keyword>
<dbReference type="OrthoDB" id="6256716at2759"/>
<dbReference type="GO" id="GO:0000506">
    <property type="term" value="C:glycosylphosphatidylinositol-N-acetylglucosaminyltransferase (GPI-GnT) complex"/>
    <property type="evidence" value="ECO:0007669"/>
    <property type="project" value="InterPro"/>
</dbReference>